<keyword evidence="2" id="KW-0378">Hydrolase</keyword>
<sequence length="511" mass="56571">MMFDILIKSGFVIDGTGAPGSVQDVGIIGDRIEAIGDLAGAEAKQTIFAAGKVVCPGFIDVHVHSELTMLGGIDRFAPLQMGVTTQLASPDGFSWAPMTEAKLKEQAAYLHVFYEDEGIETDGDMSIEKLLSRYRGQLPSNLALQVPHGSIRVEVMGWENREASEDELGRMELMVREWMEAGALAFCTGLEYEPMRRANLHELVRLSKVTAEYGGIYVAHQRGYAEKVEIGCSETFAIAEQANIPVHISHFTVDDAAAAQIDSALTRDIRVTFDMYPYPAGCTHLLMGLPEVLQLGSPQHVMEQIRKKSVREAYADQLQKAFPADRVRFAAVGSAEPTGWEGKSLAQVAEEMNLDLPNAICEILLQTNMQALMIYHWPEERYKFVEQTFKHPLHMISTDGIYVGRRPHPRGYGTYPKVLGEFVRDNKWLSLEQAIYKMSGFPAAAFHIKDRGVLAKEKFADIVIFDPAVVDSPSTFVNPRQEPVGIDCVLVNGHIVIREGAVQPGLHGRVI</sequence>
<name>A0ABS4ISW1_9BACL</name>
<dbReference type="SUPFAM" id="SSF51338">
    <property type="entry name" value="Composite domain of metallo-dependent hydrolases"/>
    <property type="match status" value="1"/>
</dbReference>
<evidence type="ECO:0000259" key="1">
    <source>
        <dbReference type="Pfam" id="PF07969"/>
    </source>
</evidence>
<dbReference type="InterPro" id="IPR013108">
    <property type="entry name" value="Amidohydro_3"/>
</dbReference>
<dbReference type="PANTHER" id="PTHR11647:SF1">
    <property type="entry name" value="COLLAPSIN RESPONSE MEDIATOR PROTEIN"/>
    <property type="match status" value="1"/>
</dbReference>
<dbReference type="SUPFAM" id="SSF51556">
    <property type="entry name" value="Metallo-dependent hydrolases"/>
    <property type="match status" value="1"/>
</dbReference>
<dbReference type="InterPro" id="IPR032466">
    <property type="entry name" value="Metal_Hydrolase"/>
</dbReference>
<evidence type="ECO:0000313" key="3">
    <source>
        <dbReference type="Proteomes" id="UP001519287"/>
    </source>
</evidence>
<dbReference type="InterPro" id="IPR011059">
    <property type="entry name" value="Metal-dep_hydrolase_composite"/>
</dbReference>
<dbReference type="Proteomes" id="UP001519287">
    <property type="component" value="Unassembled WGS sequence"/>
</dbReference>
<dbReference type="Gene3D" id="3.20.20.140">
    <property type="entry name" value="Metal-dependent hydrolases"/>
    <property type="match status" value="1"/>
</dbReference>
<gene>
    <name evidence="2" type="ORF">J2Z66_002259</name>
</gene>
<dbReference type="RefSeq" id="WP_209971400.1">
    <property type="nucleotide sequence ID" value="NZ_JAGGLB010000005.1"/>
</dbReference>
<keyword evidence="3" id="KW-1185">Reference proteome</keyword>
<feature type="domain" description="Amidohydrolase 3" evidence="1">
    <location>
        <begin position="46"/>
        <end position="497"/>
    </location>
</feature>
<dbReference type="InterPro" id="IPR050378">
    <property type="entry name" value="Metallo-dep_Hydrolases_sf"/>
</dbReference>
<proteinExistence type="predicted"/>
<evidence type="ECO:0000313" key="2">
    <source>
        <dbReference type="EMBL" id="MBP1990653.1"/>
    </source>
</evidence>
<dbReference type="PANTHER" id="PTHR11647">
    <property type="entry name" value="HYDRANTOINASE/DIHYDROPYRIMIDINASE FAMILY MEMBER"/>
    <property type="match status" value="1"/>
</dbReference>
<accession>A0ABS4ISW1</accession>
<dbReference type="InterPro" id="IPR023100">
    <property type="entry name" value="D-aminoacylase_insert_dom_sf"/>
</dbReference>
<dbReference type="Gene3D" id="3.30.1490.130">
    <property type="entry name" value="D-aminoacylase. Domain 3"/>
    <property type="match status" value="1"/>
</dbReference>
<protein>
    <submittedName>
        <fullName evidence="2">N-acyl-D-amino-acid deacylase</fullName>
        <ecNumber evidence="2">3.5.1.81</ecNumber>
    </submittedName>
</protein>
<dbReference type="GO" id="GO:0047420">
    <property type="term" value="F:N-acyl-D-amino-acid deacylase activity"/>
    <property type="evidence" value="ECO:0007669"/>
    <property type="project" value="UniProtKB-EC"/>
</dbReference>
<organism evidence="2 3">
    <name type="scientific">Paenibacillus eucommiae</name>
    <dbReference type="NCBI Taxonomy" id="1355755"/>
    <lineage>
        <taxon>Bacteria</taxon>
        <taxon>Bacillati</taxon>
        <taxon>Bacillota</taxon>
        <taxon>Bacilli</taxon>
        <taxon>Bacillales</taxon>
        <taxon>Paenibacillaceae</taxon>
        <taxon>Paenibacillus</taxon>
    </lineage>
</organism>
<dbReference type="Pfam" id="PF07969">
    <property type="entry name" value="Amidohydro_3"/>
    <property type="match status" value="1"/>
</dbReference>
<comment type="caution">
    <text evidence="2">The sequence shown here is derived from an EMBL/GenBank/DDBJ whole genome shotgun (WGS) entry which is preliminary data.</text>
</comment>
<dbReference type="EMBL" id="JAGGLB010000005">
    <property type="protein sequence ID" value="MBP1990653.1"/>
    <property type="molecule type" value="Genomic_DNA"/>
</dbReference>
<dbReference type="EC" id="3.5.1.81" evidence="2"/>
<dbReference type="Gene3D" id="2.30.40.10">
    <property type="entry name" value="Urease, subunit C, domain 1"/>
    <property type="match status" value="1"/>
</dbReference>
<reference evidence="2 3" key="1">
    <citation type="submission" date="2021-03" db="EMBL/GenBank/DDBJ databases">
        <title>Genomic Encyclopedia of Type Strains, Phase IV (KMG-IV): sequencing the most valuable type-strain genomes for metagenomic binning, comparative biology and taxonomic classification.</title>
        <authorList>
            <person name="Goeker M."/>
        </authorList>
    </citation>
    <scope>NUCLEOTIDE SEQUENCE [LARGE SCALE GENOMIC DNA]</scope>
    <source>
        <strain evidence="2 3">DSM 26048</strain>
    </source>
</reference>